<comment type="caution">
    <text evidence="2">The sequence shown here is derived from an EMBL/GenBank/DDBJ whole genome shotgun (WGS) entry which is preliminary data.</text>
</comment>
<keyword evidence="3" id="KW-1185">Reference proteome</keyword>
<gene>
    <name evidence="2" type="ORF">NDU88_007496</name>
</gene>
<organism evidence="2 3">
    <name type="scientific">Pleurodeles waltl</name>
    <name type="common">Iberian ribbed newt</name>
    <dbReference type="NCBI Taxonomy" id="8319"/>
    <lineage>
        <taxon>Eukaryota</taxon>
        <taxon>Metazoa</taxon>
        <taxon>Chordata</taxon>
        <taxon>Craniata</taxon>
        <taxon>Vertebrata</taxon>
        <taxon>Euteleostomi</taxon>
        <taxon>Amphibia</taxon>
        <taxon>Batrachia</taxon>
        <taxon>Caudata</taxon>
        <taxon>Salamandroidea</taxon>
        <taxon>Salamandridae</taxon>
        <taxon>Pleurodelinae</taxon>
        <taxon>Pleurodeles</taxon>
    </lineage>
</organism>
<protein>
    <submittedName>
        <fullName evidence="2">Uncharacterized protein</fullName>
    </submittedName>
</protein>
<keyword evidence="1" id="KW-1133">Transmembrane helix</keyword>
<keyword evidence="1" id="KW-0472">Membrane</keyword>
<feature type="transmembrane region" description="Helical" evidence="1">
    <location>
        <begin position="54"/>
        <end position="71"/>
    </location>
</feature>
<evidence type="ECO:0000313" key="3">
    <source>
        <dbReference type="Proteomes" id="UP001066276"/>
    </source>
</evidence>
<proteinExistence type="predicted"/>
<accession>A0AAV7PU79</accession>
<evidence type="ECO:0000256" key="1">
    <source>
        <dbReference type="SAM" id="Phobius"/>
    </source>
</evidence>
<dbReference type="AlphaFoldDB" id="A0AAV7PU79"/>
<evidence type="ECO:0000313" key="2">
    <source>
        <dbReference type="EMBL" id="KAJ1129125.1"/>
    </source>
</evidence>
<sequence length="84" mass="9008">MRKGSGAQTTAAQVQALATATFQGKQEWAGGTQDQGVDLNNSVKITLLKITNKLPYLTILFTTIVTMFITGCTPSHPETHNITS</sequence>
<reference evidence="2" key="1">
    <citation type="journal article" date="2022" name="bioRxiv">
        <title>Sequencing and chromosome-scale assembly of the giantPleurodeles waltlgenome.</title>
        <authorList>
            <person name="Brown T."/>
            <person name="Elewa A."/>
            <person name="Iarovenko S."/>
            <person name="Subramanian E."/>
            <person name="Araus A.J."/>
            <person name="Petzold A."/>
            <person name="Susuki M."/>
            <person name="Suzuki K.-i.T."/>
            <person name="Hayashi T."/>
            <person name="Toyoda A."/>
            <person name="Oliveira C."/>
            <person name="Osipova E."/>
            <person name="Leigh N.D."/>
            <person name="Simon A."/>
            <person name="Yun M.H."/>
        </authorList>
    </citation>
    <scope>NUCLEOTIDE SEQUENCE</scope>
    <source>
        <strain evidence="2">20211129_DDA</strain>
        <tissue evidence="2">Liver</tissue>
    </source>
</reference>
<dbReference type="EMBL" id="JANPWB010000011">
    <property type="protein sequence ID" value="KAJ1129125.1"/>
    <property type="molecule type" value="Genomic_DNA"/>
</dbReference>
<name>A0AAV7PU79_PLEWA</name>
<keyword evidence="1" id="KW-0812">Transmembrane</keyword>
<dbReference type="Proteomes" id="UP001066276">
    <property type="component" value="Chromosome 7"/>
</dbReference>